<evidence type="ECO:0000313" key="1">
    <source>
        <dbReference type="EMBL" id="ESA13279.1"/>
    </source>
</evidence>
<sequence length="147" mass="17192">MFEAINNSKFPGIEYTAHLPTKIPHEHEDDTFQQKLSMKIQAKPNEQQGRIPRWYTFLKDKITRQSNTGRLNIDLGTNLIQNPKVQRLRPPPVTNEPISYKGRFTVWRSTMYIEHWIPVPGTNNSNGRQHTPRSTPALPILHWTFYS</sequence>
<gene>
    <name evidence="1" type="ORF">GLOINDRAFT_2896</name>
</gene>
<dbReference type="HOGENOM" id="CLU_1769087_0_0_1"/>
<dbReference type="AlphaFoldDB" id="U9TYN4"/>
<proteinExistence type="predicted"/>
<accession>U9TYN4</accession>
<reference evidence="1" key="1">
    <citation type="submission" date="2013-07" db="EMBL/GenBank/DDBJ databases">
        <title>The genome of an arbuscular mycorrhizal fungus provides insights into the evolution of the oldest plant symbiosis.</title>
        <authorList>
            <consortium name="DOE Joint Genome Institute"/>
            <person name="Tisserant E."/>
            <person name="Malbreil M."/>
            <person name="Kuo A."/>
            <person name="Kohler A."/>
            <person name="Symeonidi A."/>
            <person name="Balestrini R."/>
            <person name="Charron P."/>
            <person name="Duensing N."/>
            <person name="Frei-dit-Frey N."/>
            <person name="Gianinazzi-Pearson V."/>
            <person name="Gilbert B."/>
            <person name="Handa Y."/>
            <person name="Hijri M."/>
            <person name="Kaul R."/>
            <person name="Kawaguchi M."/>
            <person name="Krajinski F."/>
            <person name="Lammers P."/>
            <person name="Lapierre D."/>
            <person name="Masclaux F.G."/>
            <person name="Murat C."/>
            <person name="Morin E."/>
            <person name="Ndikumana S."/>
            <person name="Pagni M."/>
            <person name="Petitpierre D."/>
            <person name="Requena N."/>
            <person name="Rosikiewicz P."/>
            <person name="Riley R."/>
            <person name="Saito K."/>
            <person name="San Clemente H."/>
            <person name="Shapiro H."/>
            <person name="van Tuinen D."/>
            <person name="Becard G."/>
            <person name="Bonfante P."/>
            <person name="Paszkowski U."/>
            <person name="Shachar-Hill Y."/>
            <person name="Young J.P."/>
            <person name="Sanders I.R."/>
            <person name="Henrissat B."/>
            <person name="Rensing S.A."/>
            <person name="Grigoriev I.V."/>
            <person name="Corradi N."/>
            <person name="Roux C."/>
            <person name="Martin F."/>
        </authorList>
    </citation>
    <scope>NUCLEOTIDE SEQUENCE</scope>
    <source>
        <strain evidence="1">DAOM 197198</strain>
    </source>
</reference>
<organism evidence="1">
    <name type="scientific">Rhizophagus irregularis (strain DAOM 181602 / DAOM 197198 / MUCL 43194)</name>
    <name type="common">Arbuscular mycorrhizal fungus</name>
    <name type="synonym">Glomus intraradices</name>
    <dbReference type="NCBI Taxonomy" id="747089"/>
    <lineage>
        <taxon>Eukaryota</taxon>
        <taxon>Fungi</taxon>
        <taxon>Fungi incertae sedis</taxon>
        <taxon>Mucoromycota</taxon>
        <taxon>Glomeromycotina</taxon>
        <taxon>Glomeromycetes</taxon>
        <taxon>Glomerales</taxon>
        <taxon>Glomeraceae</taxon>
        <taxon>Rhizophagus</taxon>
    </lineage>
</organism>
<dbReference type="VEuPathDB" id="FungiDB:RhiirFUN_016751"/>
<dbReference type="EMBL" id="KI284051">
    <property type="protein sequence ID" value="ESA13279.1"/>
    <property type="molecule type" value="Genomic_DNA"/>
</dbReference>
<protein>
    <submittedName>
        <fullName evidence="1">Uncharacterized protein</fullName>
    </submittedName>
</protein>
<name>U9TYN4_RHIID</name>